<keyword evidence="3" id="KW-1185">Reference proteome</keyword>
<reference evidence="2" key="1">
    <citation type="submission" date="2021-04" db="EMBL/GenBank/DDBJ databases">
        <title>Dactylosporangium aurantiacum NRRL B-8018 full assembly.</title>
        <authorList>
            <person name="Hartkoorn R.C."/>
            <person name="Beaudoing E."/>
            <person name="Hot D."/>
        </authorList>
    </citation>
    <scope>NUCLEOTIDE SEQUENCE</scope>
    <source>
        <strain evidence="2">NRRL B-8018</strain>
    </source>
</reference>
<keyword evidence="1" id="KW-0812">Transmembrane</keyword>
<dbReference type="KEGG" id="daur:Daura_31785"/>
<organism evidence="2 3">
    <name type="scientific">Dactylosporangium aurantiacum</name>
    <dbReference type="NCBI Taxonomy" id="35754"/>
    <lineage>
        <taxon>Bacteria</taxon>
        <taxon>Bacillati</taxon>
        <taxon>Actinomycetota</taxon>
        <taxon>Actinomycetes</taxon>
        <taxon>Micromonosporales</taxon>
        <taxon>Micromonosporaceae</taxon>
        <taxon>Dactylosporangium</taxon>
    </lineage>
</organism>
<accession>A0A9Q9MA14</accession>
<evidence type="ECO:0000256" key="1">
    <source>
        <dbReference type="SAM" id="Phobius"/>
    </source>
</evidence>
<dbReference type="RefSeq" id="WP_156090149.1">
    <property type="nucleotide sequence ID" value="NZ_CP073767.1"/>
</dbReference>
<dbReference type="AlphaFoldDB" id="A0A9Q9MA14"/>
<proteinExistence type="predicted"/>
<name>A0A9Q9MA14_9ACTN</name>
<dbReference type="EMBL" id="CP073767">
    <property type="protein sequence ID" value="UWZ51323.1"/>
    <property type="molecule type" value="Genomic_DNA"/>
</dbReference>
<evidence type="ECO:0000313" key="3">
    <source>
        <dbReference type="Proteomes" id="UP001058003"/>
    </source>
</evidence>
<sequence length="203" mass="23179">MDVTPLIATALGGFFVLVGDLTSRVSSRRQSDRMRAIALEDAERAQLRQIERDRQLEMRQRGQRAADAIFRHLIERNVALSDVTDEQARLFALEFQRVLMFESVYILDANVRRYLQLSGEILDMAVAGELHAKSAVFAVRFNCYRWLGVAVRGEHEIPEPTDAWKVQMERLPAAGERFRSRVRTGGFELEDTLGHFSDMPPNS</sequence>
<protein>
    <submittedName>
        <fullName evidence="2">Uncharacterized protein</fullName>
    </submittedName>
</protein>
<evidence type="ECO:0000313" key="2">
    <source>
        <dbReference type="EMBL" id="UWZ51323.1"/>
    </source>
</evidence>
<dbReference type="Proteomes" id="UP001058003">
    <property type="component" value="Chromosome"/>
</dbReference>
<keyword evidence="1" id="KW-0472">Membrane</keyword>
<keyword evidence="1" id="KW-1133">Transmembrane helix</keyword>
<gene>
    <name evidence="2" type="ORF">Daura_31785</name>
</gene>
<feature type="transmembrane region" description="Helical" evidence="1">
    <location>
        <begin position="6"/>
        <end position="25"/>
    </location>
</feature>